<organism evidence="2 3">
    <name type="scientific">Mycena rosella</name>
    <name type="common">Pink bonnet</name>
    <name type="synonym">Agaricus rosellus</name>
    <dbReference type="NCBI Taxonomy" id="1033263"/>
    <lineage>
        <taxon>Eukaryota</taxon>
        <taxon>Fungi</taxon>
        <taxon>Dikarya</taxon>
        <taxon>Basidiomycota</taxon>
        <taxon>Agaricomycotina</taxon>
        <taxon>Agaricomycetes</taxon>
        <taxon>Agaricomycetidae</taxon>
        <taxon>Agaricales</taxon>
        <taxon>Marasmiineae</taxon>
        <taxon>Mycenaceae</taxon>
        <taxon>Mycena</taxon>
    </lineage>
</organism>
<sequence length="194" mass="22086">MPQKRPGHARADANQHDQQYSSTSGRLVRCVATDGVRRSHIQRVPSSSSPSPMGEPRVIPTPLSTHRLRELLFLTNGTLDLFIAIEGDKTFPFPRIISLINISQQYIAPLQMRLRRNSVALLGKYRPCYSVTRGRGVLYVYGASSWQSVSPRDFCHQRLPVVYIFPYDPLEARYRQCTSFVNTGRVTLYRTDAM</sequence>
<keyword evidence="3" id="KW-1185">Reference proteome</keyword>
<dbReference type="AlphaFoldDB" id="A0AAD7DNZ9"/>
<feature type="compositionally biased region" description="Polar residues" evidence="1">
    <location>
        <begin position="16"/>
        <end position="25"/>
    </location>
</feature>
<evidence type="ECO:0000313" key="3">
    <source>
        <dbReference type="Proteomes" id="UP001221757"/>
    </source>
</evidence>
<protein>
    <submittedName>
        <fullName evidence="2">Uncharacterized protein</fullName>
    </submittedName>
</protein>
<dbReference type="EMBL" id="JARKIE010000035">
    <property type="protein sequence ID" value="KAJ7696297.1"/>
    <property type="molecule type" value="Genomic_DNA"/>
</dbReference>
<accession>A0AAD7DNZ9</accession>
<name>A0AAD7DNZ9_MYCRO</name>
<comment type="caution">
    <text evidence="2">The sequence shown here is derived from an EMBL/GenBank/DDBJ whole genome shotgun (WGS) entry which is preliminary data.</text>
</comment>
<evidence type="ECO:0000313" key="2">
    <source>
        <dbReference type="EMBL" id="KAJ7696297.1"/>
    </source>
</evidence>
<evidence type="ECO:0000256" key="1">
    <source>
        <dbReference type="SAM" id="MobiDB-lite"/>
    </source>
</evidence>
<feature type="region of interest" description="Disordered" evidence="1">
    <location>
        <begin position="1"/>
        <end position="25"/>
    </location>
</feature>
<gene>
    <name evidence="2" type="ORF">B0H17DRAFT_1198212</name>
</gene>
<dbReference type="Proteomes" id="UP001221757">
    <property type="component" value="Unassembled WGS sequence"/>
</dbReference>
<proteinExistence type="predicted"/>
<reference evidence="2" key="1">
    <citation type="submission" date="2023-03" db="EMBL/GenBank/DDBJ databases">
        <title>Massive genome expansion in bonnet fungi (Mycena s.s.) driven by repeated elements and novel gene families across ecological guilds.</title>
        <authorList>
            <consortium name="Lawrence Berkeley National Laboratory"/>
            <person name="Harder C.B."/>
            <person name="Miyauchi S."/>
            <person name="Viragh M."/>
            <person name="Kuo A."/>
            <person name="Thoen E."/>
            <person name="Andreopoulos B."/>
            <person name="Lu D."/>
            <person name="Skrede I."/>
            <person name="Drula E."/>
            <person name="Henrissat B."/>
            <person name="Morin E."/>
            <person name="Kohler A."/>
            <person name="Barry K."/>
            <person name="LaButti K."/>
            <person name="Morin E."/>
            <person name="Salamov A."/>
            <person name="Lipzen A."/>
            <person name="Mereny Z."/>
            <person name="Hegedus B."/>
            <person name="Baldrian P."/>
            <person name="Stursova M."/>
            <person name="Weitz H."/>
            <person name="Taylor A."/>
            <person name="Grigoriev I.V."/>
            <person name="Nagy L.G."/>
            <person name="Martin F."/>
            <person name="Kauserud H."/>
        </authorList>
    </citation>
    <scope>NUCLEOTIDE SEQUENCE</scope>
    <source>
        <strain evidence="2">CBHHK067</strain>
    </source>
</reference>